<protein>
    <submittedName>
        <fullName evidence="1">Uncharacterized protein</fullName>
    </submittedName>
</protein>
<evidence type="ECO:0000313" key="1">
    <source>
        <dbReference type="EMBL" id="AVZ71357.1"/>
    </source>
</evidence>
<dbReference type="AlphaFoldDB" id="A0A2R4SWX4"/>
<dbReference type="EMBL" id="CP026304">
    <property type="protein sequence ID" value="AVZ71357.1"/>
    <property type="molecule type" value="Genomic_DNA"/>
</dbReference>
<proteinExistence type="predicted"/>
<reference evidence="1 2" key="1">
    <citation type="submission" date="2018-01" db="EMBL/GenBank/DDBJ databases">
        <title>Complete genome sequence of Streptomyces lunaelactis MM109T, a Ferroverdin A producer isolated from cave moonmilk deposits.</title>
        <authorList>
            <person name="Naome A."/>
            <person name="Martinet L."/>
            <person name="Maciejewska M."/>
            <person name="Anderssen S."/>
            <person name="Adam D."/>
            <person name="Tenconi E."/>
            <person name="Deflandre B."/>
            <person name="Arguelles-Arias A."/>
            <person name="Calusinska M."/>
            <person name="Copieters W."/>
            <person name="Karim L."/>
            <person name="Hanikenne M."/>
            <person name="Baurain D."/>
            <person name="van Wezel G."/>
            <person name="Smargiasso N."/>
            <person name="de Pauw E."/>
            <person name="Delfosse P."/>
            <person name="Rigali S."/>
        </authorList>
    </citation>
    <scope>NUCLEOTIDE SEQUENCE [LARGE SCALE GENOMIC DNA]</scope>
    <source>
        <strain evidence="1 2">MM109</strain>
    </source>
</reference>
<sequence>MRPFSAGALELLTIAGELARSRNAAVCSSKDLAIAVVVYRKLLVNREFEPVQQPSLSPEMLGFDTSVERLVMGNGELEVAELVALAASENPDLAEYLE</sequence>
<organism evidence="1 2">
    <name type="scientific">Streptomyces lunaelactis</name>
    <dbReference type="NCBI Taxonomy" id="1535768"/>
    <lineage>
        <taxon>Bacteria</taxon>
        <taxon>Bacillati</taxon>
        <taxon>Actinomycetota</taxon>
        <taxon>Actinomycetes</taxon>
        <taxon>Kitasatosporales</taxon>
        <taxon>Streptomycetaceae</taxon>
        <taxon>Streptomyces</taxon>
    </lineage>
</organism>
<accession>A0A2R4SWX4</accession>
<gene>
    <name evidence="1" type="ORF">SLUN_03075</name>
</gene>
<evidence type="ECO:0000313" key="2">
    <source>
        <dbReference type="Proteomes" id="UP000244201"/>
    </source>
</evidence>
<keyword evidence="2" id="KW-1185">Reference proteome</keyword>
<name>A0A2R4SWX4_9ACTN</name>
<dbReference type="KEGG" id="slk:SLUN_03075"/>
<dbReference type="Proteomes" id="UP000244201">
    <property type="component" value="Chromosome"/>
</dbReference>